<accession>A0A1Y3AU20</accession>
<evidence type="ECO:0000313" key="2">
    <source>
        <dbReference type="EMBL" id="OTF71298.1"/>
    </source>
</evidence>
<sequence>MIQNANFEWQYFDIYLDLSERGLGISIRGGIDSPNHAGFQDIYISRILEAGAVARDGRIQLGNYRFILINI</sequence>
<dbReference type="Gene3D" id="2.30.42.10">
    <property type="match status" value="1"/>
</dbReference>
<evidence type="ECO:0000259" key="1">
    <source>
        <dbReference type="PROSITE" id="PS50106"/>
    </source>
</evidence>
<dbReference type="Proteomes" id="UP000194236">
    <property type="component" value="Unassembled WGS sequence"/>
</dbReference>
<feature type="domain" description="PDZ" evidence="1">
    <location>
        <begin position="13"/>
        <end position="63"/>
    </location>
</feature>
<dbReference type="OrthoDB" id="78824at2759"/>
<dbReference type="EMBL" id="MUJZ01061707">
    <property type="protein sequence ID" value="OTF71298.1"/>
    <property type="molecule type" value="Genomic_DNA"/>
</dbReference>
<protein>
    <recommendedName>
        <fullName evidence="1">PDZ domain-containing protein</fullName>
    </recommendedName>
</protein>
<dbReference type="AlphaFoldDB" id="A0A1Y3AU20"/>
<keyword evidence="3" id="KW-1185">Reference proteome</keyword>
<dbReference type="InterPro" id="IPR036034">
    <property type="entry name" value="PDZ_sf"/>
</dbReference>
<comment type="caution">
    <text evidence="2">The sequence shown here is derived from an EMBL/GenBank/DDBJ whole genome shotgun (WGS) entry which is preliminary data.</text>
</comment>
<gene>
    <name evidence="2" type="ORF">BLA29_012550</name>
</gene>
<organism evidence="2 3">
    <name type="scientific">Euroglyphus maynei</name>
    <name type="common">Mayne's house dust mite</name>
    <dbReference type="NCBI Taxonomy" id="6958"/>
    <lineage>
        <taxon>Eukaryota</taxon>
        <taxon>Metazoa</taxon>
        <taxon>Ecdysozoa</taxon>
        <taxon>Arthropoda</taxon>
        <taxon>Chelicerata</taxon>
        <taxon>Arachnida</taxon>
        <taxon>Acari</taxon>
        <taxon>Acariformes</taxon>
        <taxon>Sarcoptiformes</taxon>
        <taxon>Astigmata</taxon>
        <taxon>Psoroptidia</taxon>
        <taxon>Analgoidea</taxon>
        <taxon>Pyroglyphidae</taxon>
        <taxon>Pyroglyphinae</taxon>
        <taxon>Euroglyphus</taxon>
    </lineage>
</organism>
<dbReference type="InterPro" id="IPR001478">
    <property type="entry name" value="PDZ"/>
</dbReference>
<evidence type="ECO:0000313" key="3">
    <source>
        <dbReference type="Proteomes" id="UP000194236"/>
    </source>
</evidence>
<name>A0A1Y3AU20_EURMA</name>
<dbReference type="PROSITE" id="PS50106">
    <property type="entry name" value="PDZ"/>
    <property type="match status" value="1"/>
</dbReference>
<dbReference type="SUPFAM" id="SSF50156">
    <property type="entry name" value="PDZ domain-like"/>
    <property type="match status" value="1"/>
</dbReference>
<proteinExistence type="predicted"/>
<reference evidence="2 3" key="1">
    <citation type="submission" date="2017-03" db="EMBL/GenBank/DDBJ databases">
        <title>Genome Survey of Euroglyphus maynei.</title>
        <authorList>
            <person name="Arlian L.G."/>
            <person name="Morgan M.S."/>
            <person name="Rider S.D."/>
        </authorList>
    </citation>
    <scope>NUCLEOTIDE SEQUENCE [LARGE SCALE GENOMIC DNA]</scope>
    <source>
        <strain evidence="2">Arlian Lab</strain>
        <tissue evidence="2">Whole body</tissue>
    </source>
</reference>